<accession>A0A843YBS3</accession>
<comment type="caution">
    <text evidence="1">The sequence shown here is derived from an EMBL/GenBank/DDBJ whole genome shotgun (WGS) entry which is preliminary data.</text>
</comment>
<reference evidence="1 2" key="1">
    <citation type="submission" date="2019-10" db="EMBL/GenBank/DDBJ databases">
        <title>Epibacterium sp. nov., isolated from seawater.</title>
        <authorList>
            <person name="Zhang X."/>
            <person name="Li N."/>
        </authorList>
    </citation>
    <scope>NUCLEOTIDE SEQUENCE [LARGE SCALE GENOMIC DNA]</scope>
    <source>
        <strain evidence="1 2">SM1979</strain>
    </source>
</reference>
<dbReference type="AlphaFoldDB" id="A0A843YBS3"/>
<proteinExistence type="predicted"/>
<organism evidence="1 2">
    <name type="scientific">Tritonibacter litoralis</name>
    <dbReference type="NCBI Taxonomy" id="2662264"/>
    <lineage>
        <taxon>Bacteria</taxon>
        <taxon>Pseudomonadati</taxon>
        <taxon>Pseudomonadota</taxon>
        <taxon>Alphaproteobacteria</taxon>
        <taxon>Rhodobacterales</taxon>
        <taxon>Paracoccaceae</taxon>
        <taxon>Tritonibacter</taxon>
    </lineage>
</organism>
<dbReference type="RefSeq" id="WP_153214220.1">
    <property type="nucleotide sequence ID" value="NZ_WIBF01000001.1"/>
</dbReference>
<dbReference type="EMBL" id="WIBF01000001">
    <property type="protein sequence ID" value="MQQ07328.1"/>
    <property type="molecule type" value="Genomic_DNA"/>
</dbReference>
<sequence length="80" mass="8766">MPIAIVMLPDHPVPAILHEDSDIDLANRVGHLSAAPQPLREDAARLWLLSLPAPSGWFNSIGDARTHIEDWVNAQHEDGS</sequence>
<protein>
    <submittedName>
        <fullName evidence="1">Uncharacterized protein</fullName>
    </submittedName>
</protein>
<name>A0A843YBS3_9RHOB</name>
<gene>
    <name evidence="1" type="ORF">GFB49_02565</name>
</gene>
<dbReference type="Proteomes" id="UP000444174">
    <property type="component" value="Unassembled WGS sequence"/>
</dbReference>
<evidence type="ECO:0000313" key="1">
    <source>
        <dbReference type="EMBL" id="MQQ07328.1"/>
    </source>
</evidence>
<evidence type="ECO:0000313" key="2">
    <source>
        <dbReference type="Proteomes" id="UP000444174"/>
    </source>
</evidence>
<keyword evidence="2" id="KW-1185">Reference proteome</keyword>